<evidence type="ECO:0000313" key="2">
    <source>
        <dbReference type="EMBL" id="HJC71850.1"/>
    </source>
</evidence>
<feature type="transmembrane region" description="Helical" evidence="1">
    <location>
        <begin position="91"/>
        <end position="119"/>
    </location>
</feature>
<name>A0A9D2Q6L9_9FIRM</name>
<reference evidence="2" key="1">
    <citation type="journal article" date="2021" name="PeerJ">
        <title>Extensive microbial diversity within the chicken gut microbiome revealed by metagenomics and culture.</title>
        <authorList>
            <person name="Gilroy R."/>
            <person name="Ravi A."/>
            <person name="Getino M."/>
            <person name="Pursley I."/>
            <person name="Horton D.L."/>
            <person name="Alikhan N.F."/>
            <person name="Baker D."/>
            <person name="Gharbi K."/>
            <person name="Hall N."/>
            <person name="Watson M."/>
            <person name="Adriaenssens E.M."/>
            <person name="Foster-Nyarko E."/>
            <person name="Jarju S."/>
            <person name="Secka A."/>
            <person name="Antonio M."/>
            <person name="Oren A."/>
            <person name="Chaudhuri R.R."/>
            <person name="La Ragione R."/>
            <person name="Hildebrand F."/>
            <person name="Pallen M.J."/>
        </authorList>
    </citation>
    <scope>NUCLEOTIDE SEQUENCE</scope>
    <source>
        <strain evidence="2">5933</strain>
    </source>
</reference>
<dbReference type="EMBL" id="DWWA01000020">
    <property type="protein sequence ID" value="HJC71850.1"/>
    <property type="molecule type" value="Genomic_DNA"/>
</dbReference>
<feature type="transmembrane region" description="Helical" evidence="1">
    <location>
        <begin position="210"/>
        <end position="229"/>
    </location>
</feature>
<feature type="transmembrane region" description="Helical" evidence="1">
    <location>
        <begin position="157"/>
        <end position="175"/>
    </location>
</feature>
<keyword evidence="1" id="KW-0812">Transmembrane</keyword>
<comment type="caution">
    <text evidence="2">The sequence shown here is derived from an EMBL/GenBank/DDBJ whole genome shotgun (WGS) entry which is preliminary data.</text>
</comment>
<keyword evidence="1" id="KW-1133">Transmembrane helix</keyword>
<proteinExistence type="predicted"/>
<dbReference type="Proteomes" id="UP000823918">
    <property type="component" value="Unassembled WGS sequence"/>
</dbReference>
<organism evidence="2 3">
    <name type="scientific">Candidatus Ruthenibacterium merdavium</name>
    <dbReference type="NCBI Taxonomy" id="2838752"/>
    <lineage>
        <taxon>Bacteria</taxon>
        <taxon>Bacillati</taxon>
        <taxon>Bacillota</taxon>
        <taxon>Clostridia</taxon>
        <taxon>Eubacteriales</taxon>
        <taxon>Oscillospiraceae</taxon>
        <taxon>Ruthenibacterium</taxon>
    </lineage>
</organism>
<evidence type="ECO:0008006" key="4">
    <source>
        <dbReference type="Google" id="ProtNLM"/>
    </source>
</evidence>
<gene>
    <name evidence="2" type="ORF">H9698_03525</name>
</gene>
<accession>A0A9D2Q6L9</accession>
<sequence>MCRFFTLSAFHFKLFARNGYFVSTMLTSTLGMLLLQYVIAYAAQGLADPFLWVRAGIFGLWSCAVTAAGAIGFQRFQGTLPYLLNNVTSDLVSLAALLAPCSAFGLLAFPFSFAVSALLGMNASINLSQVIAVLLLWLGALVLDFAIAAFFVLTPNALVYEELILIPVMLLGGLLEAPGHLQTVIELFRWVLPISAPIRILLSGRITPFLVVQFLFSMTLCFAFALLIARSLLKKARVDGTVGVIS</sequence>
<dbReference type="AlphaFoldDB" id="A0A9D2Q6L9"/>
<protein>
    <recommendedName>
        <fullName evidence="4">Multidrug ABC transporter permease</fullName>
    </recommendedName>
</protein>
<feature type="transmembrane region" description="Helical" evidence="1">
    <location>
        <begin position="51"/>
        <end position="71"/>
    </location>
</feature>
<evidence type="ECO:0000313" key="3">
    <source>
        <dbReference type="Proteomes" id="UP000823918"/>
    </source>
</evidence>
<keyword evidence="1" id="KW-0472">Membrane</keyword>
<evidence type="ECO:0000256" key="1">
    <source>
        <dbReference type="SAM" id="Phobius"/>
    </source>
</evidence>
<feature type="transmembrane region" description="Helical" evidence="1">
    <location>
        <begin position="20"/>
        <end position="39"/>
    </location>
</feature>
<reference evidence="2" key="2">
    <citation type="submission" date="2021-04" db="EMBL/GenBank/DDBJ databases">
        <authorList>
            <person name="Gilroy R."/>
        </authorList>
    </citation>
    <scope>NUCLEOTIDE SEQUENCE</scope>
    <source>
        <strain evidence="2">5933</strain>
    </source>
</reference>
<feature type="transmembrane region" description="Helical" evidence="1">
    <location>
        <begin position="131"/>
        <end position="151"/>
    </location>
</feature>